<keyword evidence="4" id="KW-1185">Reference proteome</keyword>
<dbReference type="PROSITE" id="PS51257">
    <property type="entry name" value="PROKAR_LIPOPROTEIN"/>
    <property type="match status" value="1"/>
</dbReference>
<dbReference type="InterPro" id="IPR050904">
    <property type="entry name" value="Adhesion/Biosynth-related"/>
</dbReference>
<evidence type="ECO:0000259" key="2">
    <source>
        <dbReference type="PROSITE" id="PS50213"/>
    </source>
</evidence>
<dbReference type="PANTHER" id="PTHR10900">
    <property type="entry name" value="PERIOSTIN-RELATED"/>
    <property type="match status" value="1"/>
</dbReference>
<dbReference type="Pfam" id="PF02469">
    <property type="entry name" value="Fasciclin"/>
    <property type="match status" value="1"/>
</dbReference>
<comment type="caution">
    <text evidence="3">The sequence shown here is derived from an EMBL/GenBank/DDBJ whole genome shotgun (WGS) entry which is preliminary data.</text>
</comment>
<evidence type="ECO:0000313" key="4">
    <source>
        <dbReference type="Proteomes" id="UP000267464"/>
    </source>
</evidence>
<dbReference type="InterPro" id="IPR000782">
    <property type="entry name" value="FAS1_domain"/>
</dbReference>
<keyword evidence="1" id="KW-0732">Signal</keyword>
<dbReference type="Proteomes" id="UP000267464">
    <property type="component" value="Unassembled WGS sequence"/>
</dbReference>
<sequence>MTARQWLAATACALFSLVGCATAPAPTTVAETTAARPELSTLNKLVNQSGLADTLKGPGPYTMFAPTDDAFKSVPPATMAKLANDKELLKSVLSFHVVGNKLPAAEVKNGNVKSLQGANLAVSKSGDFVTVEDAVVTQADLQASNGVVHEIDRVLMPPVK</sequence>
<dbReference type="FunFam" id="2.30.180.10:FF:000032">
    <property type="entry name" value="Fasciclin domain-containing protein, putative"/>
    <property type="match status" value="1"/>
</dbReference>
<reference evidence="3 4" key="1">
    <citation type="submission" date="2018-08" db="EMBL/GenBank/DDBJ databases">
        <authorList>
            <person name="Khan S.A."/>
            <person name="Jeon C.O."/>
            <person name="Chun B.H."/>
            <person name="Jeong S.E."/>
        </authorList>
    </citation>
    <scope>NUCLEOTIDE SEQUENCE [LARGE SCALE GENOMIC DNA]</scope>
    <source>
        <strain evidence="3 4">S-16</strain>
    </source>
</reference>
<name>A0A3N7HM04_9BURK</name>
<evidence type="ECO:0000256" key="1">
    <source>
        <dbReference type="SAM" id="SignalP"/>
    </source>
</evidence>
<organism evidence="3 4">
    <name type="scientific">Piscinibacter terrae</name>
    <dbReference type="NCBI Taxonomy" id="2496871"/>
    <lineage>
        <taxon>Bacteria</taxon>
        <taxon>Pseudomonadati</taxon>
        <taxon>Pseudomonadota</taxon>
        <taxon>Betaproteobacteria</taxon>
        <taxon>Burkholderiales</taxon>
        <taxon>Sphaerotilaceae</taxon>
        <taxon>Piscinibacter</taxon>
    </lineage>
</organism>
<dbReference type="OrthoDB" id="9800666at2"/>
<dbReference type="Gene3D" id="2.30.180.10">
    <property type="entry name" value="FAS1 domain"/>
    <property type="match status" value="1"/>
</dbReference>
<dbReference type="PROSITE" id="PS50213">
    <property type="entry name" value="FAS1"/>
    <property type="match status" value="1"/>
</dbReference>
<feature type="domain" description="FAS1" evidence="2">
    <location>
        <begin position="26"/>
        <end position="155"/>
    </location>
</feature>
<reference evidence="3 4" key="2">
    <citation type="submission" date="2018-12" db="EMBL/GenBank/DDBJ databases">
        <title>Rhizobacter gummiphilus sp. nov., a rubber-degrading bacterium isolated from the soil of a botanical garden in Japan.</title>
        <authorList>
            <person name="Shunsuke S.S."/>
        </authorList>
    </citation>
    <scope>NUCLEOTIDE SEQUENCE [LARGE SCALE GENOMIC DNA]</scope>
    <source>
        <strain evidence="3 4">S-16</strain>
    </source>
</reference>
<dbReference type="PANTHER" id="PTHR10900:SF77">
    <property type="entry name" value="FI19380P1"/>
    <property type="match status" value="1"/>
</dbReference>
<dbReference type="InterPro" id="IPR036378">
    <property type="entry name" value="FAS1_dom_sf"/>
</dbReference>
<accession>A0A3N7HM04</accession>
<dbReference type="AlphaFoldDB" id="A0A3N7HM04"/>
<feature type="signal peptide" evidence="1">
    <location>
        <begin position="1"/>
        <end position="23"/>
    </location>
</feature>
<proteinExistence type="predicted"/>
<dbReference type="SMART" id="SM00554">
    <property type="entry name" value="FAS1"/>
    <property type="match status" value="1"/>
</dbReference>
<protein>
    <submittedName>
        <fullName evidence="3">Fasciclin domain-containing protein</fullName>
    </submittedName>
</protein>
<feature type="chain" id="PRO_5018326771" evidence="1">
    <location>
        <begin position="24"/>
        <end position="160"/>
    </location>
</feature>
<gene>
    <name evidence="3" type="ORF">DZC73_23890</name>
</gene>
<dbReference type="RefSeq" id="WP_124542899.1">
    <property type="nucleotide sequence ID" value="NZ_QUSW01000008.1"/>
</dbReference>
<dbReference type="EMBL" id="QUSW01000008">
    <property type="protein sequence ID" value="RQP22056.1"/>
    <property type="molecule type" value="Genomic_DNA"/>
</dbReference>
<dbReference type="SUPFAM" id="SSF82153">
    <property type="entry name" value="FAS1 domain"/>
    <property type="match status" value="1"/>
</dbReference>
<evidence type="ECO:0000313" key="3">
    <source>
        <dbReference type="EMBL" id="RQP22056.1"/>
    </source>
</evidence>